<sequence>MHLVVFVAILIVECRCNIRVSVDRSQGKYNVSIADRVWLRSSRTALYADERWYSSDDDSLPLIDTRLDQGNDEHLGKWNETQLIYSLVHSGIQVNVTGRVRQWSSISAVTFHLDIGNEPLTSSNSLSMDEVRTVFPSFNIEQMHPDDHRGYFTYAGEIYYYFLKYITA</sequence>
<keyword evidence="1" id="KW-0732">Signal</keyword>
<reference evidence="2" key="1">
    <citation type="submission" date="2021-02" db="EMBL/GenBank/DDBJ databases">
        <authorList>
            <person name="Nowell W R."/>
        </authorList>
    </citation>
    <scope>NUCLEOTIDE SEQUENCE</scope>
</reference>
<dbReference type="EMBL" id="CAJOBP010038542">
    <property type="protein sequence ID" value="CAF4736038.1"/>
    <property type="molecule type" value="Genomic_DNA"/>
</dbReference>
<dbReference type="Proteomes" id="UP000663873">
    <property type="component" value="Unassembled WGS sequence"/>
</dbReference>
<comment type="caution">
    <text evidence="2">The sequence shown here is derived from an EMBL/GenBank/DDBJ whole genome shotgun (WGS) entry which is preliminary data.</text>
</comment>
<keyword evidence="3" id="KW-1185">Reference proteome</keyword>
<feature type="chain" id="PRO_5032519572" evidence="1">
    <location>
        <begin position="17"/>
        <end position="168"/>
    </location>
</feature>
<protein>
    <submittedName>
        <fullName evidence="2">Uncharacterized protein</fullName>
    </submittedName>
</protein>
<dbReference type="AlphaFoldDB" id="A0A821KAP2"/>
<name>A0A821KAP2_9BILA</name>
<proteinExistence type="predicted"/>
<organism evidence="2 3">
    <name type="scientific">Rotaria socialis</name>
    <dbReference type="NCBI Taxonomy" id="392032"/>
    <lineage>
        <taxon>Eukaryota</taxon>
        <taxon>Metazoa</taxon>
        <taxon>Spiralia</taxon>
        <taxon>Gnathifera</taxon>
        <taxon>Rotifera</taxon>
        <taxon>Eurotatoria</taxon>
        <taxon>Bdelloidea</taxon>
        <taxon>Philodinida</taxon>
        <taxon>Philodinidae</taxon>
        <taxon>Rotaria</taxon>
    </lineage>
</organism>
<feature type="signal peptide" evidence="1">
    <location>
        <begin position="1"/>
        <end position="16"/>
    </location>
</feature>
<accession>A0A821KAP2</accession>
<gene>
    <name evidence="2" type="ORF">UJA718_LOCUS38072</name>
</gene>
<evidence type="ECO:0000313" key="3">
    <source>
        <dbReference type="Proteomes" id="UP000663873"/>
    </source>
</evidence>
<evidence type="ECO:0000256" key="1">
    <source>
        <dbReference type="SAM" id="SignalP"/>
    </source>
</evidence>
<evidence type="ECO:0000313" key="2">
    <source>
        <dbReference type="EMBL" id="CAF4736038.1"/>
    </source>
</evidence>